<name>A0AAJ1VEM7_9BACI</name>
<evidence type="ECO:0000313" key="2">
    <source>
        <dbReference type="Proteomes" id="UP001238973"/>
    </source>
</evidence>
<sequence>MMEGIGSLKLSAEIELVLEVDLEVLKGCIMGCKKNRACLRN</sequence>
<gene>
    <name evidence="1" type="ORF">QUF85_16325</name>
</gene>
<evidence type="ECO:0000313" key="1">
    <source>
        <dbReference type="EMBL" id="MDM5284848.1"/>
    </source>
</evidence>
<dbReference type="RefSeq" id="WP_289350208.1">
    <property type="nucleotide sequence ID" value="NZ_JAUCFI010000003.1"/>
</dbReference>
<dbReference type="AlphaFoldDB" id="A0AAJ1VEM7"/>
<dbReference type="Proteomes" id="UP001238973">
    <property type="component" value="Unassembled WGS sequence"/>
</dbReference>
<comment type="caution">
    <text evidence="1">The sequence shown here is derived from an EMBL/GenBank/DDBJ whole genome shotgun (WGS) entry which is preliminary data.</text>
</comment>
<protein>
    <submittedName>
        <fullName evidence="1">Uncharacterized protein</fullName>
    </submittedName>
</protein>
<dbReference type="EMBL" id="JAUCFI010000003">
    <property type="protein sequence ID" value="MDM5284848.1"/>
    <property type="molecule type" value="Genomic_DNA"/>
</dbReference>
<reference evidence="1" key="1">
    <citation type="submission" date="2023-06" db="EMBL/GenBank/DDBJ databases">
        <title>Comparative genomics of Bacillaceae isolates and their secondary metabolite potential.</title>
        <authorList>
            <person name="Song L."/>
            <person name="Nielsen L.J."/>
            <person name="Mohite O."/>
            <person name="Xu X."/>
            <person name="Weber T."/>
            <person name="Kovacs A.T."/>
        </authorList>
    </citation>
    <scope>NUCLEOTIDE SEQUENCE</scope>
    <source>
        <strain evidence="1">G1S1</strain>
    </source>
</reference>
<proteinExistence type="predicted"/>
<organism evidence="1 2">
    <name type="scientific">Peribacillus frigoritolerans</name>
    <dbReference type="NCBI Taxonomy" id="450367"/>
    <lineage>
        <taxon>Bacteria</taxon>
        <taxon>Bacillati</taxon>
        <taxon>Bacillota</taxon>
        <taxon>Bacilli</taxon>
        <taxon>Bacillales</taxon>
        <taxon>Bacillaceae</taxon>
        <taxon>Peribacillus</taxon>
    </lineage>
</organism>
<accession>A0AAJ1VEM7</accession>